<sequence length="354" mass="38482">MELRVSRAGFALSVDISFPDKGITMLSGPSGSGKTTVLRCVAGLERAGHGVVRIAGETWQDSDGTIFKPTWQRPLGYVFQEASLFEHLNVKGNLEYGLKRIKSPDARKSLEDSIDLLGIRALMTRRPDALSGGERQRVAIARALATQPRLLLLDEPLSALDSARRHEVLPWLERIRDELGTPMLYVTHSADEIVRLADHLVLMDQGKVSKAGETAAVLASANSPIAIGDDVSVLLNARISERDERWDLICATFEGGRLWAGDNGLPLNTNVRVRVLARDVSLTTDEPQRSSVQNHLHGIVESIVQDSHPSQSIVRIKCGNAVILARVTRKAVDGLGVQPGAPIWVQVKAVAVVA</sequence>
<dbReference type="Gene3D" id="2.40.50.100">
    <property type="match status" value="1"/>
</dbReference>
<organism evidence="12 13">
    <name type="scientific">Pollutimonas nitritireducens</name>
    <dbReference type="NCBI Taxonomy" id="2045209"/>
    <lineage>
        <taxon>Bacteria</taxon>
        <taxon>Pseudomonadati</taxon>
        <taxon>Pseudomonadota</taxon>
        <taxon>Betaproteobacteria</taxon>
        <taxon>Burkholderiales</taxon>
        <taxon>Alcaligenaceae</taxon>
        <taxon>Pollutimonas</taxon>
    </lineage>
</organism>
<accession>A0A2N4UAS1</accession>
<dbReference type="GO" id="GO:0005524">
    <property type="term" value="F:ATP binding"/>
    <property type="evidence" value="ECO:0007669"/>
    <property type="project" value="UniProtKB-KW"/>
</dbReference>
<keyword evidence="5" id="KW-0547">Nucleotide-binding</keyword>
<keyword evidence="7" id="KW-1278">Translocase</keyword>
<dbReference type="NCBIfam" id="TIGR02142">
    <property type="entry name" value="modC_ABC"/>
    <property type="match status" value="1"/>
</dbReference>
<dbReference type="InterPro" id="IPR011868">
    <property type="entry name" value="ModC_ABC_ATP-bd"/>
</dbReference>
<name>A0A2N4UAS1_9BURK</name>
<keyword evidence="1" id="KW-0813">Transport</keyword>
<dbReference type="SMART" id="SM00382">
    <property type="entry name" value="AAA"/>
    <property type="match status" value="1"/>
</dbReference>
<dbReference type="InterPro" id="IPR003593">
    <property type="entry name" value="AAA+_ATPase"/>
</dbReference>
<dbReference type="Pfam" id="PF03459">
    <property type="entry name" value="TOBE"/>
    <property type="match status" value="1"/>
</dbReference>
<evidence type="ECO:0000256" key="3">
    <source>
        <dbReference type="ARBA" id="ARBA00022505"/>
    </source>
</evidence>
<feature type="domain" description="Mop" evidence="11">
    <location>
        <begin position="289"/>
        <end position="354"/>
    </location>
</feature>
<evidence type="ECO:0000313" key="13">
    <source>
        <dbReference type="Proteomes" id="UP000234328"/>
    </source>
</evidence>
<evidence type="ECO:0000313" key="12">
    <source>
        <dbReference type="EMBL" id="PLC52109.1"/>
    </source>
</evidence>
<evidence type="ECO:0000256" key="6">
    <source>
        <dbReference type="ARBA" id="ARBA00022840"/>
    </source>
</evidence>
<dbReference type="InterPro" id="IPR027417">
    <property type="entry name" value="P-loop_NTPase"/>
</dbReference>
<dbReference type="InterPro" id="IPR017871">
    <property type="entry name" value="ABC_transporter-like_CS"/>
</dbReference>
<dbReference type="GO" id="GO:0016887">
    <property type="term" value="F:ATP hydrolysis activity"/>
    <property type="evidence" value="ECO:0007669"/>
    <property type="project" value="InterPro"/>
</dbReference>
<dbReference type="SUPFAM" id="SSF50331">
    <property type="entry name" value="MOP-like"/>
    <property type="match status" value="1"/>
</dbReference>
<gene>
    <name evidence="12" type="primary">modC</name>
    <name evidence="12" type="ORF">CR155_19885</name>
</gene>
<dbReference type="Proteomes" id="UP000234328">
    <property type="component" value="Unassembled WGS sequence"/>
</dbReference>
<dbReference type="PANTHER" id="PTHR43514:SF10">
    <property type="entry name" value="MOLYBDENUM IMPORT ATP-BINDING PROTEIN MODC 2"/>
    <property type="match status" value="1"/>
</dbReference>
<keyword evidence="4" id="KW-0997">Cell inner membrane</keyword>
<dbReference type="PROSITE" id="PS50893">
    <property type="entry name" value="ABC_TRANSPORTER_2"/>
    <property type="match status" value="1"/>
</dbReference>
<evidence type="ECO:0000256" key="7">
    <source>
        <dbReference type="ARBA" id="ARBA00022967"/>
    </source>
</evidence>
<keyword evidence="8" id="KW-0472">Membrane</keyword>
<evidence type="ECO:0000256" key="2">
    <source>
        <dbReference type="ARBA" id="ARBA00022475"/>
    </source>
</evidence>
<evidence type="ECO:0000256" key="5">
    <source>
        <dbReference type="ARBA" id="ARBA00022741"/>
    </source>
</evidence>
<dbReference type="EMBL" id="PDNV01000017">
    <property type="protein sequence ID" value="PLC52109.1"/>
    <property type="molecule type" value="Genomic_DNA"/>
</dbReference>
<evidence type="ECO:0000256" key="9">
    <source>
        <dbReference type="PROSITE-ProRule" id="PRU01213"/>
    </source>
</evidence>
<dbReference type="Pfam" id="PF00005">
    <property type="entry name" value="ABC_tran"/>
    <property type="match status" value="1"/>
</dbReference>
<keyword evidence="3 9" id="KW-0500">Molybdenum</keyword>
<dbReference type="InterPro" id="IPR050334">
    <property type="entry name" value="Molybdenum_import_ModC"/>
</dbReference>
<evidence type="ECO:0000256" key="1">
    <source>
        <dbReference type="ARBA" id="ARBA00022448"/>
    </source>
</evidence>
<evidence type="ECO:0000259" key="10">
    <source>
        <dbReference type="PROSITE" id="PS50893"/>
    </source>
</evidence>
<reference evidence="12 13" key="1">
    <citation type="submission" date="2017-10" db="EMBL/GenBank/DDBJ databases">
        <title>Two draft genome sequences of Pusillimonas sp. strains isolated from a nitrate- and radionuclide-contaminated groundwater in Russia.</title>
        <authorList>
            <person name="Grouzdev D.S."/>
            <person name="Tourova T.P."/>
            <person name="Goeva M.A."/>
            <person name="Babich T.L."/>
            <person name="Sokolova D.S."/>
            <person name="Abdullin R."/>
            <person name="Poltaraus A.B."/>
            <person name="Toshchakov S.V."/>
            <person name="Nazina T.N."/>
        </authorList>
    </citation>
    <scope>NUCLEOTIDE SEQUENCE [LARGE SCALE GENOMIC DNA]</scope>
    <source>
        <strain evidence="12 13">JR1/69-2-13</strain>
    </source>
</reference>
<evidence type="ECO:0000256" key="4">
    <source>
        <dbReference type="ARBA" id="ARBA00022519"/>
    </source>
</evidence>
<dbReference type="PANTHER" id="PTHR43514">
    <property type="entry name" value="ABC TRANSPORTER I FAMILY MEMBER 10"/>
    <property type="match status" value="1"/>
</dbReference>
<comment type="caution">
    <text evidence="12">The sequence shown here is derived from an EMBL/GenBank/DDBJ whole genome shotgun (WGS) entry which is preliminary data.</text>
</comment>
<evidence type="ECO:0000256" key="8">
    <source>
        <dbReference type="ARBA" id="ARBA00023136"/>
    </source>
</evidence>
<dbReference type="GO" id="GO:0015098">
    <property type="term" value="F:molybdate ion transmembrane transporter activity"/>
    <property type="evidence" value="ECO:0007669"/>
    <property type="project" value="InterPro"/>
</dbReference>
<dbReference type="GO" id="GO:0140359">
    <property type="term" value="F:ABC-type transporter activity"/>
    <property type="evidence" value="ECO:0007669"/>
    <property type="project" value="InterPro"/>
</dbReference>
<dbReference type="AlphaFoldDB" id="A0A2N4UAS1"/>
<dbReference type="PROSITE" id="PS00211">
    <property type="entry name" value="ABC_TRANSPORTER_1"/>
    <property type="match status" value="1"/>
</dbReference>
<keyword evidence="2" id="KW-1003">Cell membrane</keyword>
<dbReference type="OrthoDB" id="5298774at2"/>
<dbReference type="InterPro" id="IPR003439">
    <property type="entry name" value="ABC_transporter-like_ATP-bd"/>
</dbReference>
<evidence type="ECO:0000259" key="11">
    <source>
        <dbReference type="PROSITE" id="PS51866"/>
    </source>
</evidence>
<protein>
    <submittedName>
        <fullName evidence="12">Molybdenum ABC transporter ATP-binding protein</fullName>
    </submittedName>
</protein>
<dbReference type="InterPro" id="IPR005116">
    <property type="entry name" value="Transp-assoc_OB_typ1"/>
</dbReference>
<dbReference type="InterPro" id="IPR004606">
    <property type="entry name" value="Mop_domain"/>
</dbReference>
<dbReference type="SUPFAM" id="SSF52540">
    <property type="entry name" value="P-loop containing nucleoside triphosphate hydrolases"/>
    <property type="match status" value="1"/>
</dbReference>
<dbReference type="Gene3D" id="3.40.50.300">
    <property type="entry name" value="P-loop containing nucleotide triphosphate hydrolases"/>
    <property type="match status" value="1"/>
</dbReference>
<dbReference type="PROSITE" id="PS51866">
    <property type="entry name" value="MOP"/>
    <property type="match status" value="1"/>
</dbReference>
<dbReference type="GO" id="GO:0016020">
    <property type="term" value="C:membrane"/>
    <property type="evidence" value="ECO:0007669"/>
    <property type="project" value="InterPro"/>
</dbReference>
<proteinExistence type="predicted"/>
<keyword evidence="13" id="KW-1185">Reference proteome</keyword>
<keyword evidence="6 12" id="KW-0067">ATP-binding</keyword>
<dbReference type="InterPro" id="IPR008995">
    <property type="entry name" value="Mo/tungstate-bd_C_term_dom"/>
</dbReference>
<feature type="domain" description="ABC transporter" evidence="10">
    <location>
        <begin position="3"/>
        <end position="230"/>
    </location>
</feature>